<dbReference type="PANTHER" id="PTHR10953">
    <property type="entry name" value="UBIQUITIN-ACTIVATING ENZYME E1"/>
    <property type="match status" value="1"/>
</dbReference>
<dbReference type="Pfam" id="PF00899">
    <property type="entry name" value="ThiF"/>
    <property type="match status" value="1"/>
</dbReference>
<dbReference type="CDD" id="cd00757">
    <property type="entry name" value="ThiF_MoeB_HesA_family"/>
    <property type="match status" value="1"/>
</dbReference>
<sequence length="387" mass="41930">MQLPPLVEASATLSASEISRYSRHLLLPEIGLEGQQRLKHSRVLVIGAGGLGSPTLLYLAAAGVGTLGIIDFDVVDDSNLQRQVIHRLAEIGQLKTQSAKRTLQALNPHIQINLHNERLDNDNAVALFSNYDLMLDGTDNFATRYLVNDACVLARKPYVWGSIYRFEGQASVFWEQAPSGGINYRDLYPEPPPAHLAPSCSEGGVLGVLCASIGAIMATEAIKLITGIGNSLLGRLAVYDALEMSYRFLPLRPAPQRQPITALLDYQHLCGLGSTAPPASVPSLDAHALQALRLSKQPLQLIDVREKNEWDILHIPQAQLIPMQQMLSGAHTAQLSPDAEIVVYCKAGSRSRTVVQALAEQGLRNVRSLEGGVLAWAAAYAPTLPAY</sequence>
<evidence type="ECO:0000256" key="3">
    <source>
        <dbReference type="ARBA" id="ARBA00022679"/>
    </source>
</evidence>
<gene>
    <name evidence="15" type="primary">qbsC</name>
</gene>
<dbReference type="InterPro" id="IPR001763">
    <property type="entry name" value="Rhodanese-like_dom"/>
</dbReference>
<dbReference type="Gene3D" id="3.40.50.720">
    <property type="entry name" value="NAD(P)-binding Rossmann-like Domain"/>
    <property type="match status" value="1"/>
</dbReference>
<comment type="pathway">
    <text evidence="1">Cofactor biosynthesis; molybdopterin biosynthesis.</text>
</comment>
<evidence type="ECO:0000256" key="6">
    <source>
        <dbReference type="ARBA" id="ARBA00052218"/>
    </source>
</evidence>
<protein>
    <recommendedName>
        <fullName evidence="10">Molybdopterin-synthase adenylyltransferase</fullName>
        <ecNumber evidence="9">2.7.7.80</ecNumber>
    </recommendedName>
    <alternativeName>
        <fullName evidence="13">MoaD protein adenylase</fullName>
    </alternativeName>
    <alternativeName>
        <fullName evidence="11">Molybdopterin-converting factor subunit 1 adenylase</fullName>
    </alternativeName>
    <alternativeName>
        <fullName evidence="12">Sulfur carrier protein MoaD adenylyltransferase</fullName>
    </alternativeName>
</protein>
<reference evidence="15" key="1">
    <citation type="submission" date="2003-04" db="EMBL/GenBank/DDBJ databases">
        <authorList>
            <person name="Matthijs S.L.C."/>
        </authorList>
    </citation>
    <scope>NUCLEOTIDE SEQUENCE</scope>
    <source>
        <strain evidence="15">ATCC 17400</strain>
    </source>
</reference>
<dbReference type="AlphaFoldDB" id="Q84HF9"/>
<evidence type="ECO:0000256" key="12">
    <source>
        <dbReference type="ARBA" id="ARBA00075328"/>
    </source>
</evidence>
<evidence type="ECO:0000256" key="1">
    <source>
        <dbReference type="ARBA" id="ARBA00005046"/>
    </source>
</evidence>
<evidence type="ECO:0000256" key="7">
    <source>
        <dbReference type="ARBA" id="ARBA00055169"/>
    </source>
</evidence>
<dbReference type="GO" id="GO:0008641">
    <property type="term" value="F:ubiquitin-like modifier activating enzyme activity"/>
    <property type="evidence" value="ECO:0007669"/>
    <property type="project" value="InterPro"/>
</dbReference>
<dbReference type="FunFam" id="3.40.50.720:FF:000033">
    <property type="entry name" value="Adenylyltransferase and sulfurtransferase MOCS3"/>
    <property type="match status" value="1"/>
</dbReference>
<evidence type="ECO:0000256" key="4">
    <source>
        <dbReference type="ARBA" id="ARBA00022741"/>
    </source>
</evidence>
<reference evidence="15" key="2">
    <citation type="journal article" date="2004" name="Mol. Microbiol.">
        <title>The Pseudomonas siderophore quinolobactin is synthesized from xanthurenic acid, an intermediate of the kynurenine pathway.</title>
        <authorList>
            <person name="Matthijs S."/>
            <person name="Baysse C."/>
            <person name="Koedam N."/>
            <person name="Tehrani K.A."/>
            <person name="Verheyden L."/>
            <person name="Budzikiewicz H."/>
            <person name="Schaefer M."/>
            <person name="Hoorelbeke B."/>
            <person name="Meyer J.-M."/>
            <person name="De Greve H."/>
            <person name="Cornelis P."/>
        </authorList>
    </citation>
    <scope>NUCLEOTIDE SEQUENCE</scope>
    <source>
        <strain evidence="15">ATCC 17400</strain>
    </source>
</reference>
<comment type="similarity">
    <text evidence="2">Belongs to the HesA/MoeB/ThiF family.</text>
</comment>
<evidence type="ECO:0000256" key="2">
    <source>
        <dbReference type="ARBA" id="ARBA00009919"/>
    </source>
</evidence>
<dbReference type="GO" id="GO:0008146">
    <property type="term" value="F:sulfotransferase activity"/>
    <property type="evidence" value="ECO:0007669"/>
    <property type="project" value="TreeGrafter"/>
</dbReference>
<dbReference type="Pfam" id="PF00581">
    <property type="entry name" value="Rhodanese"/>
    <property type="match status" value="1"/>
</dbReference>
<dbReference type="SUPFAM" id="SSF69572">
    <property type="entry name" value="Activating enzymes of the ubiquitin-like proteins"/>
    <property type="match status" value="1"/>
</dbReference>
<dbReference type="NCBIfam" id="NF004281">
    <property type="entry name" value="PRK05690.1"/>
    <property type="match status" value="1"/>
</dbReference>
<evidence type="ECO:0000256" key="10">
    <source>
        <dbReference type="ARBA" id="ARBA00073635"/>
    </source>
</evidence>
<proteinExistence type="inferred from homology"/>
<keyword evidence="5" id="KW-0067">ATP-binding</keyword>
<dbReference type="GO" id="GO:0005524">
    <property type="term" value="F:ATP binding"/>
    <property type="evidence" value="ECO:0007669"/>
    <property type="project" value="UniProtKB-KW"/>
</dbReference>
<evidence type="ECO:0000256" key="9">
    <source>
        <dbReference type="ARBA" id="ARBA00066884"/>
    </source>
</evidence>
<evidence type="ECO:0000259" key="14">
    <source>
        <dbReference type="PROSITE" id="PS50206"/>
    </source>
</evidence>
<name>Q84HF9_PSEFL</name>
<dbReference type="Gene3D" id="3.40.250.10">
    <property type="entry name" value="Rhodanese-like domain"/>
    <property type="match status" value="1"/>
</dbReference>
<dbReference type="SMART" id="SM00450">
    <property type="entry name" value="RHOD"/>
    <property type="match status" value="1"/>
</dbReference>
<dbReference type="PROSITE" id="PS50206">
    <property type="entry name" value="RHODANESE_3"/>
    <property type="match status" value="1"/>
</dbReference>
<evidence type="ECO:0000256" key="11">
    <source>
        <dbReference type="ARBA" id="ARBA00075110"/>
    </source>
</evidence>
<comment type="catalytic activity">
    <reaction evidence="6">
        <text>[molybdopterin-synthase sulfur-carrier protein]-C-terminal Gly-Gly + ATP + H(+) = [molybdopterin-synthase sulfur-carrier protein]-C-terminal Gly-Gly-AMP + diphosphate</text>
        <dbReference type="Rhea" id="RHEA:43616"/>
        <dbReference type="Rhea" id="RHEA-COMP:12159"/>
        <dbReference type="Rhea" id="RHEA-COMP:12202"/>
        <dbReference type="ChEBI" id="CHEBI:15378"/>
        <dbReference type="ChEBI" id="CHEBI:30616"/>
        <dbReference type="ChEBI" id="CHEBI:33019"/>
        <dbReference type="ChEBI" id="CHEBI:90618"/>
        <dbReference type="ChEBI" id="CHEBI:90778"/>
        <dbReference type="EC" id="2.7.7.80"/>
    </reaction>
</comment>
<dbReference type="PANTHER" id="PTHR10953:SF102">
    <property type="entry name" value="ADENYLYLTRANSFERASE AND SULFURTRANSFERASE MOCS3"/>
    <property type="match status" value="1"/>
</dbReference>
<dbReference type="EMBL" id="AY271621">
    <property type="protein sequence ID" value="AAL65285.1"/>
    <property type="molecule type" value="Genomic_DNA"/>
</dbReference>
<dbReference type="GO" id="GO:0004792">
    <property type="term" value="F:thiosulfate-cyanide sulfurtransferase activity"/>
    <property type="evidence" value="ECO:0007669"/>
    <property type="project" value="TreeGrafter"/>
</dbReference>
<dbReference type="EC" id="2.7.7.80" evidence="9"/>
<comment type="subunit">
    <text evidence="8">Homodimer. Forms a stable heterotetrameric complex of 2 MoeB and 2 MoaD during adenylation of MoaD.</text>
</comment>
<accession>Q84HF9</accession>
<evidence type="ECO:0000256" key="8">
    <source>
        <dbReference type="ARBA" id="ARBA00063809"/>
    </source>
</evidence>
<dbReference type="InterPro" id="IPR000594">
    <property type="entry name" value="ThiF_NAD_FAD-bd"/>
</dbReference>
<dbReference type="InterPro" id="IPR035985">
    <property type="entry name" value="Ubiquitin-activating_enz"/>
</dbReference>
<dbReference type="GO" id="GO:0005829">
    <property type="term" value="C:cytosol"/>
    <property type="evidence" value="ECO:0007669"/>
    <property type="project" value="TreeGrafter"/>
</dbReference>
<evidence type="ECO:0000256" key="5">
    <source>
        <dbReference type="ARBA" id="ARBA00022840"/>
    </source>
</evidence>
<dbReference type="InterPro" id="IPR036873">
    <property type="entry name" value="Rhodanese-like_dom_sf"/>
</dbReference>
<keyword evidence="3" id="KW-0808">Transferase</keyword>
<evidence type="ECO:0000256" key="13">
    <source>
        <dbReference type="ARBA" id="ARBA00078531"/>
    </source>
</evidence>
<dbReference type="InterPro" id="IPR045886">
    <property type="entry name" value="ThiF/MoeB/HesA"/>
</dbReference>
<dbReference type="GO" id="GO:0061605">
    <property type="term" value="F:molybdopterin-synthase adenylyltransferase activity"/>
    <property type="evidence" value="ECO:0007669"/>
    <property type="project" value="UniProtKB-EC"/>
</dbReference>
<dbReference type="CDD" id="cd00158">
    <property type="entry name" value="RHOD"/>
    <property type="match status" value="1"/>
</dbReference>
<organism evidence="15">
    <name type="scientific">Pseudomonas fluorescens</name>
    <dbReference type="NCBI Taxonomy" id="294"/>
    <lineage>
        <taxon>Bacteria</taxon>
        <taxon>Pseudomonadati</taxon>
        <taxon>Pseudomonadota</taxon>
        <taxon>Gammaproteobacteria</taxon>
        <taxon>Pseudomonadales</taxon>
        <taxon>Pseudomonadaceae</taxon>
        <taxon>Pseudomonas</taxon>
    </lineage>
</organism>
<evidence type="ECO:0000313" key="15">
    <source>
        <dbReference type="EMBL" id="AAL65285.1"/>
    </source>
</evidence>
<comment type="function">
    <text evidence="7">Catalyzes the adenylation by ATP of the carboxyl group of the C-terminal glycine of sulfur carrier protein MoaD.</text>
</comment>
<keyword evidence="4" id="KW-0547">Nucleotide-binding</keyword>
<feature type="domain" description="Rhodanese" evidence="14">
    <location>
        <begin position="295"/>
        <end position="385"/>
    </location>
</feature>